<dbReference type="InterPro" id="IPR011033">
    <property type="entry name" value="PRC_barrel-like_sf"/>
</dbReference>
<dbReference type="InterPro" id="IPR011961">
    <property type="entry name" value="RimM"/>
</dbReference>
<dbReference type="KEGG" id="pshi:SAMEA2665130_2315"/>
<comment type="caution">
    <text evidence="4">The sequence shown here is derived from an EMBL/GenBank/DDBJ whole genome shotgun (WGS) entry which is preliminary data.</text>
</comment>
<dbReference type="GO" id="GO:0006364">
    <property type="term" value="P:rRNA processing"/>
    <property type="evidence" value="ECO:0007669"/>
    <property type="project" value="UniProtKB-UniRule"/>
</dbReference>
<dbReference type="GO" id="GO:0005737">
    <property type="term" value="C:cytoplasm"/>
    <property type="evidence" value="ECO:0007669"/>
    <property type="project" value="UniProtKB-SubCell"/>
</dbReference>
<evidence type="ECO:0000256" key="1">
    <source>
        <dbReference type="HAMAP-Rule" id="MF_00014"/>
    </source>
</evidence>
<dbReference type="SUPFAM" id="SSF50447">
    <property type="entry name" value="Translation proteins"/>
    <property type="match status" value="1"/>
</dbReference>
<dbReference type="PANTHER" id="PTHR33692">
    <property type="entry name" value="RIBOSOME MATURATION FACTOR RIMM"/>
    <property type="match status" value="1"/>
</dbReference>
<organism evidence="4 5">
    <name type="scientific">Plesiomonas shigelloides</name>
    <name type="common">Aeromonas shigelloides</name>
    <dbReference type="NCBI Taxonomy" id="703"/>
    <lineage>
        <taxon>Bacteria</taxon>
        <taxon>Pseudomonadati</taxon>
        <taxon>Pseudomonadota</taxon>
        <taxon>Gammaproteobacteria</taxon>
        <taxon>Enterobacterales</taxon>
        <taxon>Enterobacteriaceae</taxon>
        <taxon>Plesiomonas</taxon>
    </lineage>
</organism>
<feature type="domain" description="Ribosome maturation factor RimM PRC barrel" evidence="3">
    <location>
        <begin position="102"/>
        <end position="175"/>
    </location>
</feature>
<dbReference type="InterPro" id="IPR009000">
    <property type="entry name" value="Transl_B-barrel_sf"/>
</dbReference>
<dbReference type="Gene3D" id="2.30.30.240">
    <property type="entry name" value="PRC-barrel domain"/>
    <property type="match status" value="1"/>
</dbReference>
<comment type="function">
    <text evidence="1">An accessory protein needed during the final step in the assembly of 30S ribosomal subunit, possibly for assembly of the head region. Essential for efficient processing of 16S rRNA. May be needed both before and after RbfA during the maturation of 16S rRNA. It has affinity for free ribosomal 30S subunits but not for 70S ribosomes.</text>
</comment>
<comment type="domain">
    <text evidence="1">The PRC barrel domain binds ribosomal protein uS19.</text>
</comment>
<dbReference type="GO" id="GO:0043022">
    <property type="term" value="F:ribosome binding"/>
    <property type="evidence" value="ECO:0007669"/>
    <property type="project" value="InterPro"/>
</dbReference>
<accession>A0A1A9B034</accession>
<comment type="similarity">
    <text evidence="1">Belongs to the RimM family.</text>
</comment>
<dbReference type="GeneID" id="69704086"/>
<dbReference type="AlphaFoldDB" id="A0A1A9B034"/>
<dbReference type="Pfam" id="PF01782">
    <property type="entry name" value="RimM"/>
    <property type="match status" value="1"/>
</dbReference>
<dbReference type="EMBL" id="JAFNAA010000013">
    <property type="protein sequence ID" value="MBO1109000.1"/>
    <property type="molecule type" value="Genomic_DNA"/>
</dbReference>
<keyword evidence="1" id="KW-0143">Chaperone</keyword>
<proteinExistence type="inferred from homology"/>
<evidence type="ECO:0000259" key="3">
    <source>
        <dbReference type="Pfam" id="PF24986"/>
    </source>
</evidence>
<feature type="domain" description="RimM N-terminal" evidence="2">
    <location>
        <begin position="10"/>
        <end position="90"/>
    </location>
</feature>
<gene>
    <name evidence="1 4" type="primary">rimM</name>
    <name evidence="4" type="ORF">J2R62_12425</name>
</gene>
<dbReference type="Pfam" id="PF24986">
    <property type="entry name" value="PRC_RimM"/>
    <property type="match status" value="1"/>
</dbReference>
<protein>
    <recommendedName>
        <fullName evidence="1">Ribosome maturation factor RimM</fullName>
    </recommendedName>
</protein>
<comment type="subunit">
    <text evidence="1">Binds ribosomal protein uS19.</text>
</comment>
<dbReference type="HAMAP" id="MF_00014">
    <property type="entry name" value="Ribosome_mat_RimM"/>
    <property type="match status" value="1"/>
</dbReference>
<reference evidence="4" key="1">
    <citation type="submission" date="2021-03" db="EMBL/GenBank/DDBJ databases">
        <title>Plesiomonas shigelloides zfcc0051, isolated from zebrafish feces.</title>
        <authorList>
            <person name="Vanderhoek Z."/>
            <person name="Gaulke C."/>
        </authorList>
    </citation>
    <scope>NUCLEOTIDE SEQUENCE</scope>
    <source>
        <strain evidence="4">Zfcc0051</strain>
    </source>
</reference>
<dbReference type="InterPro" id="IPR036976">
    <property type="entry name" value="RimM_N_sf"/>
</dbReference>
<dbReference type="PANTHER" id="PTHR33692:SF1">
    <property type="entry name" value="RIBOSOME MATURATION FACTOR RIMM"/>
    <property type="match status" value="1"/>
</dbReference>
<evidence type="ECO:0000259" key="2">
    <source>
        <dbReference type="Pfam" id="PF01782"/>
    </source>
</evidence>
<sequence>MSKLLEPVVLGKLGSTYGIRGWLRVYSSTEDSESIFEYQPWFLKTGGQWREVELESWRHHNNDLIIKLKGVDDRETAHAMTNAEIAVDASQLPKLEEGDYYWRDLMGCKVVNTSGYEFGKVTDMMETGSNDVLVVKANLKDAFGIKERLIPFLDGQVIKKVDLATRTIEVDWDPGF</sequence>
<dbReference type="RefSeq" id="WP_010864339.1">
    <property type="nucleotide sequence ID" value="NZ_CP027852.1"/>
</dbReference>
<keyword evidence="1" id="KW-0698">rRNA processing</keyword>
<dbReference type="InterPro" id="IPR002676">
    <property type="entry name" value="RimM_N"/>
</dbReference>
<comment type="subcellular location">
    <subcellularLocation>
        <location evidence="1">Cytoplasm</location>
    </subcellularLocation>
</comment>
<dbReference type="Proteomes" id="UP000664658">
    <property type="component" value="Unassembled WGS sequence"/>
</dbReference>
<dbReference type="SUPFAM" id="SSF50346">
    <property type="entry name" value="PRC-barrel domain"/>
    <property type="match status" value="1"/>
</dbReference>
<keyword evidence="1" id="KW-0690">Ribosome biogenesis</keyword>
<dbReference type="Gene3D" id="2.40.30.60">
    <property type="entry name" value="RimM"/>
    <property type="match status" value="1"/>
</dbReference>
<dbReference type="GO" id="GO:0042274">
    <property type="term" value="P:ribosomal small subunit biogenesis"/>
    <property type="evidence" value="ECO:0007669"/>
    <property type="project" value="UniProtKB-UniRule"/>
</dbReference>
<dbReference type="InterPro" id="IPR056792">
    <property type="entry name" value="PRC_RimM"/>
</dbReference>
<dbReference type="GO" id="GO:0005840">
    <property type="term" value="C:ribosome"/>
    <property type="evidence" value="ECO:0007669"/>
    <property type="project" value="InterPro"/>
</dbReference>
<keyword evidence="1" id="KW-0963">Cytoplasm</keyword>
<evidence type="ECO:0000313" key="4">
    <source>
        <dbReference type="EMBL" id="MBO1109000.1"/>
    </source>
</evidence>
<name>A0A1A9B034_PLESH</name>
<evidence type="ECO:0000313" key="5">
    <source>
        <dbReference type="Proteomes" id="UP000664658"/>
    </source>
</evidence>
<dbReference type="NCBIfam" id="TIGR02273">
    <property type="entry name" value="16S_RimM"/>
    <property type="match status" value="1"/>
</dbReference>
<dbReference type="FunFam" id="2.30.30.240:FF:000001">
    <property type="entry name" value="Ribosome maturation factor RimM"/>
    <property type="match status" value="1"/>
</dbReference>